<organism evidence="3 4">
    <name type="scientific">Flavobacterium cutihirudinis</name>
    <dbReference type="NCBI Taxonomy" id="1265740"/>
    <lineage>
        <taxon>Bacteria</taxon>
        <taxon>Pseudomonadati</taxon>
        <taxon>Bacteroidota</taxon>
        <taxon>Flavobacteriia</taxon>
        <taxon>Flavobacteriales</taxon>
        <taxon>Flavobacteriaceae</taxon>
        <taxon>Flavobacterium</taxon>
    </lineage>
</organism>
<name>A0A3D9FSW6_9FLAO</name>
<dbReference type="InterPro" id="IPR025665">
    <property type="entry name" value="Beta-barrel_OMP_2"/>
</dbReference>
<dbReference type="EMBL" id="QRDQ01000009">
    <property type="protein sequence ID" value="RED23661.1"/>
    <property type="molecule type" value="Genomic_DNA"/>
</dbReference>
<evidence type="ECO:0000313" key="3">
    <source>
        <dbReference type="EMBL" id="RED23661.1"/>
    </source>
</evidence>
<keyword evidence="1" id="KW-1133">Transmembrane helix</keyword>
<dbReference type="OrthoDB" id="997094at2"/>
<dbReference type="RefSeq" id="WP_115888749.1">
    <property type="nucleotide sequence ID" value="NZ_QRDQ01000009.1"/>
</dbReference>
<keyword evidence="1" id="KW-0812">Transmembrane</keyword>
<proteinExistence type="predicted"/>
<dbReference type="AlphaFoldDB" id="A0A3D9FSW6"/>
<comment type="caution">
    <text evidence="3">The sequence shown here is derived from an EMBL/GenBank/DDBJ whole genome shotgun (WGS) entry which is preliminary data.</text>
</comment>
<protein>
    <submittedName>
        <fullName evidence="3">Outer membrane protein with beta-barrel domain</fullName>
    </submittedName>
</protein>
<keyword evidence="1" id="KW-0472">Membrane</keyword>
<evidence type="ECO:0000259" key="2">
    <source>
        <dbReference type="Pfam" id="PF13568"/>
    </source>
</evidence>
<feature type="domain" description="Outer membrane protein beta-barrel" evidence="2">
    <location>
        <begin position="62"/>
        <end position="245"/>
    </location>
</feature>
<dbReference type="Pfam" id="PF13568">
    <property type="entry name" value="OMP_b-brl_2"/>
    <property type="match status" value="1"/>
</dbReference>
<accession>A0A3D9FSW6</accession>
<dbReference type="Proteomes" id="UP000257004">
    <property type="component" value="Unassembled WGS sequence"/>
</dbReference>
<evidence type="ECO:0000256" key="1">
    <source>
        <dbReference type="SAM" id="Phobius"/>
    </source>
</evidence>
<sequence length="290" mass="32165">MKKNRVNYITSITMIIAFLATCLNGYSQDKKAKLEKADKKYELSIAVGGPFSFINYRTPQETVLGNGFSADIRYSYYLNEGLSIGLGVEYQTYTSATKSGFVTGQYAATDADNESFQFRYKAANFREEQKLGYVNIPVGIQFETSGKTKLYLGAGAKIGFAVNGTYETTIENLTTSGYYPQYNVELFNPAFAGFGNTANINTGKQDLSTEISYSATIEAGVKQSIGAKKSIYIGLYLDYGLNNIYEKQSKNVVQYNPEIPVALSYNTVLNSVYDDVKLLSYGLKLRFALR</sequence>
<feature type="transmembrane region" description="Helical" evidence="1">
    <location>
        <begin position="6"/>
        <end position="26"/>
    </location>
</feature>
<evidence type="ECO:0000313" key="4">
    <source>
        <dbReference type="Proteomes" id="UP000257004"/>
    </source>
</evidence>
<reference evidence="3 4" key="1">
    <citation type="submission" date="2018-07" db="EMBL/GenBank/DDBJ databases">
        <title>Genomic Encyclopedia of Archaeal and Bacterial Type Strains, Phase II (KMG-II): from individual species to whole genera.</title>
        <authorList>
            <person name="Goeker M."/>
        </authorList>
    </citation>
    <scope>NUCLEOTIDE SEQUENCE [LARGE SCALE GENOMIC DNA]</scope>
    <source>
        <strain evidence="3 4">DSM 25795</strain>
    </source>
</reference>
<keyword evidence="4" id="KW-1185">Reference proteome</keyword>
<gene>
    <name evidence="3" type="ORF">BD847_2724</name>
</gene>